<proteinExistence type="predicted"/>
<dbReference type="EMBL" id="BARU01012818">
    <property type="protein sequence ID" value="GAH31500.1"/>
    <property type="molecule type" value="Genomic_DNA"/>
</dbReference>
<comment type="caution">
    <text evidence="1">The sequence shown here is derived from an EMBL/GenBank/DDBJ whole genome shotgun (WGS) entry which is preliminary data.</text>
</comment>
<sequence>MKITRNVILDLLPLYLADEVSEDTRALIEKYLKTDPQLAKVAKQS</sequence>
<gene>
    <name evidence="1" type="ORF">S03H2_23463</name>
</gene>
<reference evidence="1" key="1">
    <citation type="journal article" date="2014" name="Front. Microbiol.">
        <title>High frequency of phylogenetically diverse reductive dehalogenase-homologous genes in deep subseafloor sedimentary metagenomes.</title>
        <authorList>
            <person name="Kawai M."/>
            <person name="Futagami T."/>
            <person name="Toyoda A."/>
            <person name="Takaki Y."/>
            <person name="Nishi S."/>
            <person name="Hori S."/>
            <person name="Arai W."/>
            <person name="Tsubouchi T."/>
            <person name="Morono Y."/>
            <person name="Uchiyama I."/>
            <person name="Ito T."/>
            <person name="Fujiyama A."/>
            <person name="Inagaki F."/>
            <person name="Takami H."/>
        </authorList>
    </citation>
    <scope>NUCLEOTIDE SEQUENCE</scope>
    <source>
        <strain evidence="1">Expedition CK06-06</strain>
    </source>
</reference>
<protein>
    <submittedName>
        <fullName evidence="1">Uncharacterized protein</fullName>
    </submittedName>
</protein>
<accession>X1FG67</accession>
<evidence type="ECO:0000313" key="1">
    <source>
        <dbReference type="EMBL" id="GAH31500.1"/>
    </source>
</evidence>
<organism evidence="1">
    <name type="scientific">marine sediment metagenome</name>
    <dbReference type="NCBI Taxonomy" id="412755"/>
    <lineage>
        <taxon>unclassified sequences</taxon>
        <taxon>metagenomes</taxon>
        <taxon>ecological metagenomes</taxon>
    </lineage>
</organism>
<dbReference type="AlphaFoldDB" id="X1FG67"/>
<name>X1FG67_9ZZZZ</name>
<feature type="non-terminal residue" evidence="1">
    <location>
        <position position="45"/>
    </location>
</feature>